<dbReference type="Proteomes" id="UP001596472">
    <property type="component" value="Unassembled WGS sequence"/>
</dbReference>
<feature type="transmembrane region" description="Helical" evidence="1">
    <location>
        <begin position="26"/>
        <end position="46"/>
    </location>
</feature>
<dbReference type="EMBL" id="JBHTBS010000013">
    <property type="protein sequence ID" value="MFC7339198.1"/>
    <property type="molecule type" value="Genomic_DNA"/>
</dbReference>
<name>A0ABW2L9W0_9BACT</name>
<keyword evidence="3" id="KW-1185">Reference proteome</keyword>
<keyword evidence="1" id="KW-0472">Membrane</keyword>
<proteinExistence type="predicted"/>
<organism evidence="2 3">
    <name type="scientific">Haloferula chungangensis</name>
    <dbReference type="NCBI Taxonomy" id="1048331"/>
    <lineage>
        <taxon>Bacteria</taxon>
        <taxon>Pseudomonadati</taxon>
        <taxon>Verrucomicrobiota</taxon>
        <taxon>Verrucomicrobiia</taxon>
        <taxon>Verrucomicrobiales</taxon>
        <taxon>Verrucomicrobiaceae</taxon>
        <taxon>Haloferula</taxon>
    </lineage>
</organism>
<protein>
    <submittedName>
        <fullName evidence="2">Uncharacterized protein</fullName>
    </submittedName>
</protein>
<accession>A0ABW2L9W0</accession>
<keyword evidence="1" id="KW-1133">Transmembrane helix</keyword>
<gene>
    <name evidence="2" type="ORF">ACFQY0_18535</name>
</gene>
<evidence type="ECO:0000313" key="3">
    <source>
        <dbReference type="Proteomes" id="UP001596472"/>
    </source>
</evidence>
<reference evidence="3" key="1">
    <citation type="journal article" date="2019" name="Int. J. Syst. Evol. Microbiol.">
        <title>The Global Catalogue of Microorganisms (GCM) 10K type strain sequencing project: providing services to taxonomists for standard genome sequencing and annotation.</title>
        <authorList>
            <consortium name="The Broad Institute Genomics Platform"/>
            <consortium name="The Broad Institute Genome Sequencing Center for Infectious Disease"/>
            <person name="Wu L."/>
            <person name="Ma J."/>
        </authorList>
    </citation>
    <scope>NUCLEOTIDE SEQUENCE [LARGE SCALE GENOMIC DNA]</scope>
    <source>
        <strain evidence="3">CGMCC 4.1467</strain>
    </source>
</reference>
<evidence type="ECO:0000313" key="2">
    <source>
        <dbReference type="EMBL" id="MFC7339198.1"/>
    </source>
</evidence>
<comment type="caution">
    <text evidence="2">The sequence shown here is derived from an EMBL/GenBank/DDBJ whole genome shotgun (WGS) entry which is preliminary data.</text>
</comment>
<keyword evidence="1" id="KW-0812">Transmembrane</keyword>
<feature type="transmembrane region" description="Helical" evidence="1">
    <location>
        <begin position="87"/>
        <end position="107"/>
    </location>
</feature>
<feature type="transmembrane region" description="Helical" evidence="1">
    <location>
        <begin position="58"/>
        <end position="75"/>
    </location>
</feature>
<sequence length="123" mass="13727">MSWESASEQLYLMGAGRIEYRPLLDYWLKMASATFGCIGIASMLAGMRPHRFEGWVRLLGPFHVFLGVVLAVAATKNQLRPDVHPTFVADISFCFLTALLIMIPLGVNYFRCVREGGVADSRD</sequence>
<dbReference type="RefSeq" id="WP_379715552.1">
    <property type="nucleotide sequence ID" value="NZ_JBHTBS010000013.1"/>
</dbReference>
<evidence type="ECO:0000256" key="1">
    <source>
        <dbReference type="SAM" id="Phobius"/>
    </source>
</evidence>